<evidence type="ECO:0000313" key="2">
    <source>
        <dbReference type="EMBL" id="KAG0020207.1"/>
    </source>
</evidence>
<keyword evidence="3" id="KW-1185">Reference proteome</keyword>
<name>A0A9P6N0L4_9FUNG</name>
<dbReference type="Proteomes" id="UP000703661">
    <property type="component" value="Unassembled WGS sequence"/>
</dbReference>
<organism evidence="2 3">
    <name type="scientific">Entomortierella chlamydospora</name>
    <dbReference type="NCBI Taxonomy" id="101097"/>
    <lineage>
        <taxon>Eukaryota</taxon>
        <taxon>Fungi</taxon>
        <taxon>Fungi incertae sedis</taxon>
        <taxon>Mucoromycota</taxon>
        <taxon>Mortierellomycotina</taxon>
        <taxon>Mortierellomycetes</taxon>
        <taxon>Mortierellales</taxon>
        <taxon>Mortierellaceae</taxon>
        <taxon>Entomortierella</taxon>
    </lineage>
</organism>
<dbReference type="SUPFAM" id="SSF81383">
    <property type="entry name" value="F-box domain"/>
    <property type="match status" value="1"/>
</dbReference>
<comment type="caution">
    <text evidence="2">The sequence shown here is derived from an EMBL/GenBank/DDBJ whole genome shotgun (WGS) entry which is preliminary data.</text>
</comment>
<evidence type="ECO:0000259" key="1">
    <source>
        <dbReference type="PROSITE" id="PS50181"/>
    </source>
</evidence>
<dbReference type="InterPro" id="IPR001810">
    <property type="entry name" value="F-box_dom"/>
</dbReference>
<dbReference type="EMBL" id="JAAAID010000233">
    <property type="protein sequence ID" value="KAG0020207.1"/>
    <property type="molecule type" value="Genomic_DNA"/>
</dbReference>
<dbReference type="Gene3D" id="1.20.1280.50">
    <property type="match status" value="1"/>
</dbReference>
<evidence type="ECO:0000313" key="3">
    <source>
        <dbReference type="Proteomes" id="UP000703661"/>
    </source>
</evidence>
<dbReference type="OrthoDB" id="2348416at2759"/>
<protein>
    <recommendedName>
        <fullName evidence="1">F-box domain-containing protein</fullName>
    </recommendedName>
</protein>
<dbReference type="Pfam" id="PF12937">
    <property type="entry name" value="F-box-like"/>
    <property type="match status" value="1"/>
</dbReference>
<reference evidence="2" key="1">
    <citation type="journal article" date="2020" name="Fungal Divers.">
        <title>Resolving the Mortierellaceae phylogeny through synthesis of multi-gene phylogenetics and phylogenomics.</title>
        <authorList>
            <person name="Vandepol N."/>
            <person name="Liber J."/>
            <person name="Desiro A."/>
            <person name="Na H."/>
            <person name="Kennedy M."/>
            <person name="Barry K."/>
            <person name="Grigoriev I.V."/>
            <person name="Miller A.N."/>
            <person name="O'Donnell K."/>
            <person name="Stajich J.E."/>
            <person name="Bonito G."/>
        </authorList>
    </citation>
    <scope>NUCLEOTIDE SEQUENCE</scope>
    <source>
        <strain evidence="2">NRRL 2769</strain>
    </source>
</reference>
<dbReference type="AlphaFoldDB" id="A0A9P6N0L4"/>
<dbReference type="PROSITE" id="PS50181">
    <property type="entry name" value="FBOX"/>
    <property type="match status" value="1"/>
</dbReference>
<dbReference type="CDD" id="cd09917">
    <property type="entry name" value="F-box_SF"/>
    <property type="match status" value="1"/>
</dbReference>
<dbReference type="InterPro" id="IPR032675">
    <property type="entry name" value="LRR_dom_sf"/>
</dbReference>
<dbReference type="Gene3D" id="3.80.10.10">
    <property type="entry name" value="Ribonuclease Inhibitor"/>
    <property type="match status" value="1"/>
</dbReference>
<dbReference type="SUPFAM" id="SSF52047">
    <property type="entry name" value="RNI-like"/>
    <property type="match status" value="1"/>
</dbReference>
<gene>
    <name evidence="2" type="ORF">BGZ80_004607</name>
</gene>
<sequence length="605" mass="69774">MTLSKDLPNELFLQIGLYLNRYQLVNCALVCKSWSISFIPQIWSNLEIGSDKPISALTEEDISCKASWIRTLAIYDCESTIRYSNVGKRCTQLQSLAITTTYSKDEPEMNYWRACRDLVKQNRRTLVSLMLKDMPLPASKPKYGGSNWSPLLSISQCPHSRLRRLRLESCELPYRHLKAFWDICEKLEVLELNNVPFELPRLRATTRKTSGPGDHPQKQNLGSIHQQRVVRFSNLLELTLDRSGPRSALKQLERIIRQAPKLKKLDWHIRNAQFPVTRFIYLLSGQSKYYRTPTPEDADPRGPLELCTAPSWPNLDSLRVRSWRYLELDPEDYLTIVKMIKRLQFLELPVDVMTPAIVDSLLQFHSDTLTVLDWRTVYFGQYSERENAASIQQVLSSCPNLTKVLFRFIHAQYLIEGGDSWVCCDRLEEIRFRLDMTLIDWNPPRLGATDQEKQDVSWAVFQQLGRLRKLRILDVNSSLQYTISMGLSLLSNLKELETIKFYGSQHMTPQDVDWIVQNLISLNTIEGTDRLVANHSRFASRMNPQDCALAAMFNRRGIKTPGSVYPEGYLDGLEVTWDNPQTESVSSDDIQTEINPLENLGDVFN</sequence>
<feature type="domain" description="F-box" evidence="1">
    <location>
        <begin position="1"/>
        <end position="46"/>
    </location>
</feature>
<dbReference type="InterPro" id="IPR036047">
    <property type="entry name" value="F-box-like_dom_sf"/>
</dbReference>
<proteinExistence type="predicted"/>
<accession>A0A9P6N0L4</accession>